<keyword evidence="3" id="KW-1185">Reference proteome</keyword>
<feature type="region of interest" description="Disordered" evidence="1">
    <location>
        <begin position="35"/>
        <end position="55"/>
    </location>
</feature>
<evidence type="ECO:0000256" key="1">
    <source>
        <dbReference type="SAM" id="MobiDB-lite"/>
    </source>
</evidence>
<gene>
    <name evidence="2" type="ORF">B0T14DRAFT_515757</name>
</gene>
<protein>
    <submittedName>
        <fullName evidence="2">Uncharacterized protein</fullName>
    </submittedName>
</protein>
<feature type="region of interest" description="Disordered" evidence="1">
    <location>
        <begin position="213"/>
        <end position="261"/>
    </location>
</feature>
<dbReference type="Proteomes" id="UP001175000">
    <property type="component" value="Unassembled WGS sequence"/>
</dbReference>
<evidence type="ECO:0000313" key="3">
    <source>
        <dbReference type="Proteomes" id="UP001175000"/>
    </source>
</evidence>
<dbReference type="AlphaFoldDB" id="A0AA40C2T2"/>
<dbReference type="EMBL" id="JAULSU010000003">
    <property type="protein sequence ID" value="KAK0623271.1"/>
    <property type="molecule type" value="Genomic_DNA"/>
</dbReference>
<accession>A0AA40C2T2</accession>
<reference evidence="2" key="1">
    <citation type="submission" date="2023-06" db="EMBL/GenBank/DDBJ databases">
        <title>Genome-scale phylogeny and comparative genomics of the fungal order Sordariales.</title>
        <authorList>
            <consortium name="Lawrence Berkeley National Laboratory"/>
            <person name="Hensen N."/>
            <person name="Bonometti L."/>
            <person name="Westerberg I."/>
            <person name="Brannstrom I.O."/>
            <person name="Guillou S."/>
            <person name="Cros-Aarteil S."/>
            <person name="Calhoun S."/>
            <person name="Haridas S."/>
            <person name="Kuo A."/>
            <person name="Mondo S."/>
            <person name="Pangilinan J."/>
            <person name="Riley R."/>
            <person name="Labutti K."/>
            <person name="Andreopoulos B."/>
            <person name="Lipzen A."/>
            <person name="Chen C."/>
            <person name="Yanf M."/>
            <person name="Daum C."/>
            <person name="Ng V."/>
            <person name="Clum A."/>
            <person name="Steindorff A."/>
            <person name="Ohm R."/>
            <person name="Martin F."/>
            <person name="Silar P."/>
            <person name="Natvig D."/>
            <person name="Lalanne C."/>
            <person name="Gautier V."/>
            <person name="Ament-Velasquez S.L."/>
            <person name="Kruys A."/>
            <person name="Hutchinson M.I."/>
            <person name="Powell A.J."/>
            <person name="Barry K."/>
            <person name="Miller A.N."/>
            <person name="Grigoriev I.V."/>
            <person name="Debuchy R."/>
            <person name="Gladieux P."/>
            <person name="Thoren M.H."/>
            <person name="Johannesson H."/>
        </authorList>
    </citation>
    <scope>NUCLEOTIDE SEQUENCE</scope>
    <source>
        <strain evidence="2">CBS 606.72</strain>
    </source>
</reference>
<feature type="region of interest" description="Disordered" evidence="1">
    <location>
        <begin position="177"/>
        <end position="197"/>
    </location>
</feature>
<sequence>MFCLSPFQMTSGFCGWHLSFGFRLDLHGLRGHASLPGRQGMRHQPLSPRSRQSIGYGPLRGERTFRGFRDARRPRSTAPKPRPCKDRDRRAVPCFLVVLCGRSQVRISSVISPQSADARTMQEGPDFGPLFFLFVVLPQDQHNTNSNWQPWNLEPAGPRRGHRGSHIAIDYPDAAVDSSAPPQRGNLQVREGVPVPLTPDLSAKQMAHADNTHLVPASSNPRTHTRPHSTHGSGVEALKHPRVGRAGGGGRLVNGSAQQNV</sequence>
<evidence type="ECO:0000313" key="2">
    <source>
        <dbReference type="EMBL" id="KAK0623271.1"/>
    </source>
</evidence>
<proteinExistence type="predicted"/>
<name>A0AA40C2T2_9PEZI</name>
<comment type="caution">
    <text evidence="2">The sequence shown here is derived from an EMBL/GenBank/DDBJ whole genome shotgun (WGS) entry which is preliminary data.</text>
</comment>
<organism evidence="2 3">
    <name type="scientific">Immersiella caudata</name>
    <dbReference type="NCBI Taxonomy" id="314043"/>
    <lineage>
        <taxon>Eukaryota</taxon>
        <taxon>Fungi</taxon>
        <taxon>Dikarya</taxon>
        <taxon>Ascomycota</taxon>
        <taxon>Pezizomycotina</taxon>
        <taxon>Sordariomycetes</taxon>
        <taxon>Sordariomycetidae</taxon>
        <taxon>Sordariales</taxon>
        <taxon>Lasiosphaeriaceae</taxon>
        <taxon>Immersiella</taxon>
    </lineage>
</organism>